<gene>
    <name evidence="1" type="ORF">SAMN04515678_106209</name>
</gene>
<accession>A0A1I1XYI9</accession>
<evidence type="ECO:0000313" key="1">
    <source>
        <dbReference type="EMBL" id="SFE12446.1"/>
    </source>
</evidence>
<name>A0A1I1XYI9_9RHOB</name>
<organism evidence="1 2">
    <name type="scientific">Roseivivax sediminis</name>
    <dbReference type="NCBI Taxonomy" id="936889"/>
    <lineage>
        <taxon>Bacteria</taxon>
        <taxon>Pseudomonadati</taxon>
        <taxon>Pseudomonadota</taxon>
        <taxon>Alphaproteobacteria</taxon>
        <taxon>Rhodobacterales</taxon>
        <taxon>Roseobacteraceae</taxon>
        <taxon>Roseivivax</taxon>
    </lineage>
</organism>
<reference evidence="1 2" key="1">
    <citation type="submission" date="2016-10" db="EMBL/GenBank/DDBJ databases">
        <authorList>
            <person name="Varghese N."/>
            <person name="Submissions S."/>
        </authorList>
    </citation>
    <scope>NUCLEOTIDE SEQUENCE [LARGE SCALE GENOMIC DNA]</scope>
    <source>
        <strain evidence="2">YIM D21,KCTC 23444,ACCC 10710</strain>
    </source>
</reference>
<sequence length="77" mass="8351">MGGIEAADSMALEQLGDCSLADTRGFGRRRHGLPQIEQLFGPEIIFELEQRRKVAPELLAHAVRQPVALGPETLGNA</sequence>
<evidence type="ECO:0000313" key="2">
    <source>
        <dbReference type="Proteomes" id="UP000325289"/>
    </source>
</evidence>
<dbReference type="Proteomes" id="UP000325289">
    <property type="component" value="Unassembled WGS sequence"/>
</dbReference>
<dbReference type="AlphaFoldDB" id="A0A1I1XYI9"/>
<dbReference type="EMBL" id="FOMS01000006">
    <property type="protein sequence ID" value="SFE12446.1"/>
    <property type="molecule type" value="Genomic_DNA"/>
</dbReference>
<keyword evidence="2" id="KW-1185">Reference proteome</keyword>
<protein>
    <submittedName>
        <fullName evidence="1">Uncharacterized protein</fullName>
    </submittedName>
</protein>
<proteinExistence type="predicted"/>